<dbReference type="GO" id="GO:0003824">
    <property type="term" value="F:catalytic activity"/>
    <property type="evidence" value="ECO:0007669"/>
    <property type="project" value="InterPro"/>
</dbReference>
<evidence type="ECO:0000256" key="6">
    <source>
        <dbReference type="HAMAP-Rule" id="MF_01251"/>
    </source>
</evidence>
<dbReference type="HAMAP" id="MF_01251">
    <property type="entry name" value="UPF0313"/>
    <property type="match status" value="1"/>
</dbReference>
<dbReference type="Pfam" id="PF11842">
    <property type="entry name" value="DUF3362"/>
    <property type="match status" value="1"/>
</dbReference>
<feature type="binding site" evidence="6">
    <location>
        <position position="377"/>
    </location>
    <ligand>
        <name>[4Fe-4S] cluster</name>
        <dbReference type="ChEBI" id="CHEBI:49883"/>
        <note>4Fe-4S-S-AdoMet</note>
    </ligand>
</feature>
<protein>
    <submittedName>
        <fullName evidence="9">YgiQ family radical SAM protein</fullName>
    </submittedName>
</protein>
<dbReference type="SUPFAM" id="SSF102114">
    <property type="entry name" value="Radical SAM enzymes"/>
    <property type="match status" value="1"/>
</dbReference>
<keyword evidence="1 6" id="KW-0004">4Fe-4S</keyword>
<dbReference type="PANTHER" id="PTHR32331">
    <property type="entry name" value="UPF0313 PROTEIN YGIQ"/>
    <property type="match status" value="1"/>
</dbReference>
<sequence>MHSNVTPIHQYKKYWAECFGTAPFLPTSKKEMDALGWDSCDIVIVTGDAYVDHPSFGMAIIGRLLEAQGFRVGIIAQPQWQNKDAFMALGKPNLFFGITAGNMDSMINRYTSDKKLRHDDAYTPNNEGGKRPDRATLVYSQRCREAYKDVPLVLGGIEASLRRVAHYDYWSDKVRRSVLFDAKADILLFGNAERALVEVAHRLANGDNIADMTNIRGTAVNLAAEPEHYTIIDSSRIEKPGKAFVPVNPYAVETQCETNQEKEAEAKPITIRPSRHDAATTAVRLPAFEKLNNDRILYAHASRVLHLETNPYSGRALIQRHGNRELWVNQAPIPLTTEEMDYVFGLSYARVPHPMYGKSKIPAYDMIKTSVNIMRGCFGGCSFCSITEHEGRIIQNRSKESILNEMEEIRDKVPGFTGTISDLGGPTANMYRLGCSDPKAEMNCRRPSCVFPGICHKLNTDHKHTIDLYREARKVKGIKKVMIASGVRYDLAIESPEYVRELVTHHVGGYLKIAPEHTEKNPLDLMMKPGMGTYNRFKEMFEKYSAEAGKKQYLIPYFISAHPGTEDEDMLNLALWLKSNNFECDQVQNFYPSPMCNATAMYYSETNPLKRVKYKKREEVTVAKGERQRRLHKALLRYHDPLNWPIIREALINMGKKHLIGDKPNCLVPENDVDALTPAQRRKSGRHGANRFATKHTKTQPGFDALNPRKENATSTSKSPNKPRASSATDNGKKNQGGASKPAHSRPTSKGKPFAQASKPRAPRAEQR</sequence>
<accession>A0AAW4AJ04</accession>
<feature type="binding site" evidence="6">
    <location>
        <position position="381"/>
    </location>
    <ligand>
        <name>[4Fe-4S] cluster</name>
        <dbReference type="ChEBI" id="CHEBI:49883"/>
        <note>4Fe-4S-S-AdoMet</note>
    </ligand>
</feature>
<dbReference type="InterPro" id="IPR023404">
    <property type="entry name" value="rSAM_horseshoe"/>
</dbReference>
<evidence type="ECO:0000256" key="4">
    <source>
        <dbReference type="ARBA" id="ARBA00023004"/>
    </source>
</evidence>
<dbReference type="EMBL" id="RDOM01000003">
    <property type="protein sequence ID" value="MBF4270588.1"/>
    <property type="molecule type" value="Genomic_DNA"/>
</dbReference>
<evidence type="ECO:0000256" key="1">
    <source>
        <dbReference type="ARBA" id="ARBA00022485"/>
    </source>
</evidence>
<comment type="similarity">
    <text evidence="6">Belongs to the UPF0313 family.</text>
</comment>
<evidence type="ECO:0000256" key="3">
    <source>
        <dbReference type="ARBA" id="ARBA00022723"/>
    </source>
</evidence>
<name>A0AAW4AJ04_VIBAN</name>
<gene>
    <name evidence="9" type="ORF">EAY07_00720</name>
</gene>
<dbReference type="Pfam" id="PF08497">
    <property type="entry name" value="Radical_SAM_N"/>
    <property type="match status" value="1"/>
</dbReference>
<evidence type="ECO:0000313" key="10">
    <source>
        <dbReference type="Proteomes" id="UP000722957"/>
    </source>
</evidence>
<reference evidence="9 10" key="1">
    <citation type="journal article" date="2021" name="PeerJ">
        <title>Analysis of 44 Vibrio anguillarum genomes reveals high genetic diversity.</title>
        <authorList>
            <person name="Hansen M.J."/>
            <person name="Dalsgaard I."/>
        </authorList>
    </citation>
    <scope>NUCLEOTIDE SEQUENCE [LARGE SCALE GENOMIC DNA]</scope>
    <source>
        <strain evidence="9 10">17-16730-2A</strain>
    </source>
</reference>
<dbReference type="InterPro" id="IPR058240">
    <property type="entry name" value="rSAM_sf"/>
</dbReference>
<keyword evidence="4 6" id="KW-0408">Iron</keyword>
<dbReference type="InterPro" id="IPR024560">
    <property type="entry name" value="UPF0313_C"/>
</dbReference>
<comment type="cofactor">
    <cofactor evidence="6">
        <name>[4Fe-4S] cluster</name>
        <dbReference type="ChEBI" id="CHEBI:49883"/>
    </cofactor>
    <text evidence="6">Binds 1 [4Fe-4S] cluster. The cluster is coordinated with 3 cysteines and an exchangeable S-adenosyl-L-methionine.</text>
</comment>
<dbReference type="NCBIfam" id="TIGR03904">
    <property type="entry name" value="SAM_YgiQ"/>
    <property type="match status" value="1"/>
</dbReference>
<dbReference type="PROSITE" id="PS01278">
    <property type="entry name" value="MTTASE_RADICAL"/>
    <property type="match status" value="1"/>
</dbReference>
<evidence type="ECO:0000256" key="5">
    <source>
        <dbReference type="ARBA" id="ARBA00023014"/>
    </source>
</evidence>
<dbReference type="InterPro" id="IPR007197">
    <property type="entry name" value="rSAM"/>
</dbReference>
<feature type="binding site" evidence="6">
    <location>
        <position position="384"/>
    </location>
    <ligand>
        <name>[4Fe-4S] cluster</name>
        <dbReference type="ChEBI" id="CHEBI:49883"/>
        <note>4Fe-4S-S-AdoMet</note>
    </ligand>
</feature>
<keyword evidence="3 6" id="KW-0479">Metal-binding</keyword>
<feature type="compositionally biased region" description="Polar residues" evidence="7">
    <location>
        <begin position="713"/>
        <end position="730"/>
    </location>
</feature>
<organism evidence="9 10">
    <name type="scientific">Vibrio anguillarum</name>
    <name type="common">Listonella anguillarum</name>
    <dbReference type="NCBI Taxonomy" id="55601"/>
    <lineage>
        <taxon>Bacteria</taxon>
        <taxon>Pseudomonadati</taxon>
        <taxon>Pseudomonadota</taxon>
        <taxon>Gammaproteobacteria</taxon>
        <taxon>Vibrionales</taxon>
        <taxon>Vibrionaceae</taxon>
        <taxon>Vibrio</taxon>
    </lineage>
</organism>
<dbReference type="RefSeq" id="WP_029189731.1">
    <property type="nucleotide sequence ID" value="NZ_CP020534.1"/>
</dbReference>
<keyword evidence="5 6" id="KW-0411">Iron-sulfur</keyword>
<dbReference type="Pfam" id="PF04055">
    <property type="entry name" value="Radical_SAM"/>
    <property type="match status" value="1"/>
</dbReference>
<dbReference type="InterPro" id="IPR022946">
    <property type="entry name" value="UPF0313"/>
</dbReference>
<dbReference type="SFLD" id="SFLDG01082">
    <property type="entry name" value="B12-binding_domain_containing"/>
    <property type="match status" value="1"/>
</dbReference>
<dbReference type="InterPro" id="IPR013704">
    <property type="entry name" value="UPF0313_N"/>
</dbReference>
<dbReference type="GO" id="GO:0051539">
    <property type="term" value="F:4 iron, 4 sulfur cluster binding"/>
    <property type="evidence" value="ECO:0007669"/>
    <property type="project" value="UniProtKB-KW"/>
</dbReference>
<evidence type="ECO:0000256" key="2">
    <source>
        <dbReference type="ARBA" id="ARBA00022691"/>
    </source>
</evidence>
<dbReference type="GO" id="GO:0005506">
    <property type="term" value="F:iron ion binding"/>
    <property type="evidence" value="ECO:0007669"/>
    <property type="project" value="UniProtKB-UniRule"/>
</dbReference>
<feature type="region of interest" description="Disordered" evidence="7">
    <location>
        <begin position="677"/>
        <end position="768"/>
    </location>
</feature>
<dbReference type="AlphaFoldDB" id="A0AAW4AJ04"/>
<dbReference type="PROSITE" id="PS51918">
    <property type="entry name" value="RADICAL_SAM"/>
    <property type="match status" value="1"/>
</dbReference>
<evidence type="ECO:0000256" key="7">
    <source>
        <dbReference type="SAM" id="MobiDB-lite"/>
    </source>
</evidence>
<comment type="caution">
    <text evidence="9">The sequence shown here is derived from an EMBL/GenBank/DDBJ whole genome shotgun (WGS) entry which is preliminary data.</text>
</comment>
<dbReference type="KEGG" id="vau:VANGNB10_cI1008c"/>
<feature type="compositionally biased region" description="Basic residues" evidence="7">
    <location>
        <begin position="680"/>
        <end position="698"/>
    </location>
</feature>
<evidence type="ECO:0000259" key="8">
    <source>
        <dbReference type="PROSITE" id="PS51918"/>
    </source>
</evidence>
<dbReference type="Gene3D" id="3.80.30.20">
    <property type="entry name" value="tm_1862 like domain"/>
    <property type="match status" value="1"/>
</dbReference>
<dbReference type="SMART" id="SM00729">
    <property type="entry name" value="Elp3"/>
    <property type="match status" value="1"/>
</dbReference>
<feature type="domain" description="Radical SAM core" evidence="8">
    <location>
        <begin position="363"/>
        <end position="629"/>
    </location>
</feature>
<dbReference type="InterPro" id="IPR020612">
    <property type="entry name" value="Methylthiotransferase_CS"/>
</dbReference>
<proteinExistence type="inferred from homology"/>
<dbReference type="InterPro" id="IPR006638">
    <property type="entry name" value="Elp3/MiaA/NifB-like_rSAM"/>
</dbReference>
<evidence type="ECO:0000313" key="9">
    <source>
        <dbReference type="EMBL" id="MBF4270588.1"/>
    </source>
</evidence>
<dbReference type="PANTHER" id="PTHR32331:SF0">
    <property type="entry name" value="UPF0313 PROTEIN YGIQ"/>
    <property type="match status" value="1"/>
</dbReference>
<dbReference type="Proteomes" id="UP000722957">
    <property type="component" value="Unassembled WGS sequence"/>
</dbReference>
<dbReference type="SFLD" id="SFLDS00029">
    <property type="entry name" value="Radical_SAM"/>
    <property type="match status" value="1"/>
</dbReference>
<keyword evidence="2 6" id="KW-0949">S-adenosyl-L-methionine</keyword>
<dbReference type="SFLD" id="SFLDG01069">
    <property type="entry name" value="UPF0313"/>
    <property type="match status" value="1"/>
</dbReference>